<proteinExistence type="predicted"/>
<evidence type="ECO:0000256" key="1">
    <source>
        <dbReference type="SAM" id="Phobius"/>
    </source>
</evidence>
<protein>
    <submittedName>
        <fullName evidence="3">Uncharacterized protein</fullName>
    </submittedName>
</protein>
<evidence type="ECO:0000313" key="3">
    <source>
        <dbReference type="EMBL" id="KAG9393665.1"/>
    </source>
</evidence>
<comment type="caution">
    <text evidence="3">The sequence shown here is derived from an EMBL/GenBank/DDBJ whole genome shotgun (WGS) entry which is preliminary data.</text>
</comment>
<feature type="chain" id="PRO_5035171685" evidence="2">
    <location>
        <begin position="21"/>
        <end position="211"/>
    </location>
</feature>
<dbReference type="EMBL" id="JAHDYR010000021">
    <property type="protein sequence ID" value="KAG9393665.1"/>
    <property type="molecule type" value="Genomic_DNA"/>
</dbReference>
<keyword evidence="1" id="KW-0472">Membrane</keyword>
<sequence>MGGLPPFIIISLFIVVLTQARLFPPLAVEMDPNLKQTPDPRTLPRNVLSSTINITGELEQIRDNASHLTDPDVLAKIRSEFLRDAAWVLGSIVFFTLSASILVSIVFCGSLPAFRRMPHVGCASPAHSRENSLQAQFDFDSILNELDNDGAPLKGVALFADGQWVEEGDAEQSGTDVGGSAMSFSKLSELKVPEAGETPAMGFDGCTRGPI</sequence>
<keyword evidence="1" id="KW-0812">Transmembrane</keyword>
<name>A0A8J6AVN1_9EUKA</name>
<dbReference type="Proteomes" id="UP000717585">
    <property type="component" value="Unassembled WGS sequence"/>
</dbReference>
<keyword evidence="4" id="KW-1185">Reference proteome</keyword>
<feature type="transmembrane region" description="Helical" evidence="1">
    <location>
        <begin position="85"/>
        <end position="108"/>
    </location>
</feature>
<organism evidence="3 4">
    <name type="scientific">Carpediemonas membranifera</name>
    <dbReference type="NCBI Taxonomy" id="201153"/>
    <lineage>
        <taxon>Eukaryota</taxon>
        <taxon>Metamonada</taxon>
        <taxon>Carpediemonas-like organisms</taxon>
        <taxon>Carpediemonas</taxon>
    </lineage>
</organism>
<evidence type="ECO:0000313" key="4">
    <source>
        <dbReference type="Proteomes" id="UP000717585"/>
    </source>
</evidence>
<feature type="signal peptide" evidence="2">
    <location>
        <begin position="1"/>
        <end position="20"/>
    </location>
</feature>
<reference evidence="3" key="1">
    <citation type="submission" date="2021-05" db="EMBL/GenBank/DDBJ databases">
        <title>A free-living protist that lacks canonical eukaryotic 1 DNA replication and segregation systems.</title>
        <authorList>
            <person name="Salas-Leiva D.E."/>
            <person name="Tromer E.C."/>
            <person name="Curtis B.A."/>
            <person name="Jerlstrom-Hultqvist J."/>
            <person name="Kolisko M."/>
            <person name="Yi Z."/>
            <person name="Salas-Leiva J.S."/>
            <person name="Gallot-Lavallee L."/>
            <person name="Kops G.J.P.L."/>
            <person name="Archibald J.M."/>
            <person name="Simpson A.G.B."/>
            <person name="Roger A.J."/>
        </authorList>
    </citation>
    <scope>NUCLEOTIDE SEQUENCE</scope>
    <source>
        <strain evidence="3">BICM</strain>
    </source>
</reference>
<accession>A0A8J6AVN1</accession>
<evidence type="ECO:0000256" key="2">
    <source>
        <dbReference type="SAM" id="SignalP"/>
    </source>
</evidence>
<keyword evidence="1" id="KW-1133">Transmembrane helix</keyword>
<gene>
    <name evidence="3" type="ORF">J8273_4784</name>
</gene>
<dbReference type="AlphaFoldDB" id="A0A8J6AVN1"/>
<keyword evidence="2" id="KW-0732">Signal</keyword>